<gene>
    <name evidence="16" type="ORF">M5X16_26480</name>
    <name evidence="17" type="ORF">PC41400_25975</name>
</gene>
<dbReference type="InterPro" id="IPR036097">
    <property type="entry name" value="HisK_dim/P_sf"/>
</dbReference>
<evidence type="ECO:0000256" key="4">
    <source>
        <dbReference type="ARBA" id="ARBA00022475"/>
    </source>
</evidence>
<dbReference type="Proteomes" id="UP000288943">
    <property type="component" value="Chromosome"/>
</dbReference>
<dbReference type="InterPro" id="IPR005467">
    <property type="entry name" value="His_kinase_dom"/>
</dbReference>
<dbReference type="GO" id="GO:0005524">
    <property type="term" value="F:ATP binding"/>
    <property type="evidence" value="ECO:0007669"/>
    <property type="project" value="UniProtKB-KW"/>
</dbReference>
<dbReference type="AlphaFoldDB" id="A0A410X2W2"/>
<evidence type="ECO:0000256" key="3">
    <source>
        <dbReference type="ARBA" id="ARBA00012438"/>
    </source>
</evidence>
<dbReference type="EMBL" id="CP026520">
    <property type="protein sequence ID" value="QAV20949.1"/>
    <property type="molecule type" value="Genomic_DNA"/>
</dbReference>
<proteinExistence type="predicted"/>
<dbReference type="SMART" id="SM00388">
    <property type="entry name" value="HisKA"/>
    <property type="match status" value="1"/>
</dbReference>
<evidence type="ECO:0000256" key="13">
    <source>
        <dbReference type="ARBA" id="ARBA00023136"/>
    </source>
</evidence>
<sequence length="379" mass="43019">MHDKAWTRKRFLFDRLLYTAAFFFAILLVLVVLWLDRMEAGLPVKPDNLVYLFLLAGAVWIGVLIYDYVRQAGYASALNKRLGESAQSSLDSALFLPSRTMEQQAVNELLQKQHRAYLSTLSSYRASQEQHLHFTNQWVHQLKTPVSVIDLLIQQSEGTLTPPERIQELLTSIQEENEKIASGLQMMLYTARLEKFELDVHPRRIELTAVARRIVNDYKKACIRASIFPKIESSAPDIYVETDEKWLSFVLHQLIGNAIKYSRKREGNKPLLIRIEQKSYGTRLEVQDSGIGIAAEDLPRVFDAFFTGENGRGVVTESTGMGLYLVKQVMSRLGHQVDIQSEPGQGTTVSLMFQSQGLHRFGERDEAGGVRPGSRVTKM</sequence>
<evidence type="ECO:0000313" key="17">
    <source>
        <dbReference type="EMBL" id="QAV20949.1"/>
    </source>
</evidence>
<evidence type="ECO:0000256" key="6">
    <source>
        <dbReference type="ARBA" id="ARBA00022679"/>
    </source>
</evidence>
<keyword evidence="4" id="KW-1003">Cell membrane</keyword>
<evidence type="ECO:0000256" key="8">
    <source>
        <dbReference type="ARBA" id="ARBA00022741"/>
    </source>
</evidence>
<organism evidence="17 18">
    <name type="scientific">Paenibacillus chitinolyticus</name>
    <dbReference type="NCBI Taxonomy" id="79263"/>
    <lineage>
        <taxon>Bacteria</taxon>
        <taxon>Bacillati</taxon>
        <taxon>Bacillota</taxon>
        <taxon>Bacilli</taxon>
        <taxon>Bacillales</taxon>
        <taxon>Paenibacillaceae</taxon>
        <taxon>Paenibacillus</taxon>
    </lineage>
</organism>
<dbReference type="PROSITE" id="PS50109">
    <property type="entry name" value="HIS_KIN"/>
    <property type="match status" value="1"/>
</dbReference>
<feature type="transmembrane region" description="Helical" evidence="14">
    <location>
        <begin position="12"/>
        <end position="35"/>
    </location>
</feature>
<dbReference type="GeneID" id="95378242"/>
<name>A0A410X2W2_9BACL</name>
<evidence type="ECO:0000256" key="5">
    <source>
        <dbReference type="ARBA" id="ARBA00022553"/>
    </source>
</evidence>
<keyword evidence="13 14" id="KW-0472">Membrane</keyword>
<dbReference type="Pfam" id="PF02518">
    <property type="entry name" value="HATPase_c"/>
    <property type="match status" value="1"/>
</dbReference>
<evidence type="ECO:0000256" key="10">
    <source>
        <dbReference type="ARBA" id="ARBA00022840"/>
    </source>
</evidence>
<evidence type="ECO:0000256" key="9">
    <source>
        <dbReference type="ARBA" id="ARBA00022777"/>
    </source>
</evidence>
<dbReference type="Proteomes" id="UP001527202">
    <property type="component" value="Unassembled WGS sequence"/>
</dbReference>
<dbReference type="PANTHER" id="PTHR45453:SF2">
    <property type="entry name" value="HISTIDINE KINASE"/>
    <property type="match status" value="1"/>
</dbReference>
<keyword evidence="10" id="KW-0067">ATP-binding</keyword>
<dbReference type="OrthoDB" id="9780487at2"/>
<dbReference type="InterPro" id="IPR003594">
    <property type="entry name" value="HATPase_dom"/>
</dbReference>
<protein>
    <recommendedName>
        <fullName evidence="3">histidine kinase</fullName>
        <ecNumber evidence="3">2.7.13.3</ecNumber>
    </recommendedName>
</protein>
<keyword evidence="11 14" id="KW-1133">Transmembrane helix</keyword>
<evidence type="ECO:0000259" key="15">
    <source>
        <dbReference type="PROSITE" id="PS50109"/>
    </source>
</evidence>
<evidence type="ECO:0000256" key="12">
    <source>
        <dbReference type="ARBA" id="ARBA00023012"/>
    </source>
</evidence>
<dbReference type="Gene3D" id="3.30.565.10">
    <property type="entry name" value="Histidine kinase-like ATPase, C-terminal domain"/>
    <property type="match status" value="1"/>
</dbReference>
<evidence type="ECO:0000313" key="16">
    <source>
        <dbReference type="EMBL" id="MCY9599292.1"/>
    </source>
</evidence>
<evidence type="ECO:0000256" key="11">
    <source>
        <dbReference type="ARBA" id="ARBA00022989"/>
    </source>
</evidence>
<dbReference type="PANTHER" id="PTHR45453">
    <property type="entry name" value="PHOSPHATE REGULON SENSOR PROTEIN PHOR"/>
    <property type="match status" value="1"/>
</dbReference>
<evidence type="ECO:0000256" key="7">
    <source>
        <dbReference type="ARBA" id="ARBA00022692"/>
    </source>
</evidence>
<dbReference type="GO" id="GO:0005886">
    <property type="term" value="C:plasma membrane"/>
    <property type="evidence" value="ECO:0007669"/>
    <property type="project" value="UniProtKB-SubCell"/>
</dbReference>
<feature type="transmembrane region" description="Helical" evidence="14">
    <location>
        <begin position="50"/>
        <end position="69"/>
    </location>
</feature>
<keyword evidence="12" id="KW-0902">Two-component regulatory system</keyword>
<keyword evidence="19" id="KW-1185">Reference proteome</keyword>
<dbReference type="RefSeq" id="WP_042233624.1">
    <property type="nucleotide sequence ID" value="NZ_CP026520.1"/>
</dbReference>
<dbReference type="GO" id="GO:0000155">
    <property type="term" value="F:phosphorelay sensor kinase activity"/>
    <property type="evidence" value="ECO:0007669"/>
    <property type="project" value="InterPro"/>
</dbReference>
<evidence type="ECO:0000313" key="19">
    <source>
        <dbReference type="Proteomes" id="UP001527202"/>
    </source>
</evidence>
<comment type="catalytic activity">
    <reaction evidence="1">
        <text>ATP + protein L-histidine = ADP + protein N-phospho-L-histidine.</text>
        <dbReference type="EC" id="2.7.13.3"/>
    </reaction>
</comment>
<dbReference type="EC" id="2.7.13.3" evidence="3"/>
<reference evidence="17 18" key="1">
    <citation type="submission" date="2018-01" db="EMBL/GenBank/DDBJ databases">
        <title>The whole genome sequencing and assembly of Paenibacillus chitinolyticus KCCM 41400 strain.</title>
        <authorList>
            <person name="Kim J.-Y."/>
            <person name="Park M.-K."/>
            <person name="Lee Y.-J."/>
            <person name="Yi H."/>
            <person name="Bahn Y.-S."/>
            <person name="Kim J.F."/>
            <person name="Lee D.-W."/>
        </authorList>
    </citation>
    <scope>NUCLEOTIDE SEQUENCE [LARGE SCALE GENOMIC DNA]</scope>
    <source>
        <strain evidence="17 18">KCCM 41400</strain>
    </source>
</reference>
<dbReference type="PRINTS" id="PR00344">
    <property type="entry name" value="BCTRLSENSOR"/>
</dbReference>
<dbReference type="InterPro" id="IPR003661">
    <property type="entry name" value="HisK_dim/P_dom"/>
</dbReference>
<evidence type="ECO:0000256" key="1">
    <source>
        <dbReference type="ARBA" id="ARBA00000085"/>
    </source>
</evidence>
<dbReference type="CDD" id="cd00082">
    <property type="entry name" value="HisKA"/>
    <property type="match status" value="1"/>
</dbReference>
<accession>A0A410X2W2</accession>
<keyword evidence="8" id="KW-0547">Nucleotide-binding</keyword>
<comment type="subcellular location">
    <subcellularLocation>
        <location evidence="2">Cell membrane</location>
        <topology evidence="2">Multi-pass membrane protein</topology>
    </subcellularLocation>
</comment>
<keyword evidence="5" id="KW-0597">Phosphoprotein</keyword>
<feature type="domain" description="Histidine kinase" evidence="15">
    <location>
        <begin position="137"/>
        <end position="357"/>
    </location>
</feature>
<dbReference type="GO" id="GO:0016036">
    <property type="term" value="P:cellular response to phosphate starvation"/>
    <property type="evidence" value="ECO:0007669"/>
    <property type="project" value="TreeGrafter"/>
</dbReference>
<dbReference type="SMART" id="SM00387">
    <property type="entry name" value="HATPase_c"/>
    <property type="match status" value="1"/>
</dbReference>
<reference evidence="16 19" key="2">
    <citation type="submission" date="2022-05" db="EMBL/GenBank/DDBJ databases">
        <title>Genome Sequencing of Bee-Associated Microbes.</title>
        <authorList>
            <person name="Dunlap C."/>
        </authorList>
    </citation>
    <scope>NUCLEOTIDE SEQUENCE [LARGE SCALE GENOMIC DNA]</scope>
    <source>
        <strain evidence="16 19">NRRL B-23120</strain>
    </source>
</reference>
<dbReference type="SUPFAM" id="SSF55874">
    <property type="entry name" value="ATPase domain of HSP90 chaperone/DNA topoisomerase II/histidine kinase"/>
    <property type="match status" value="1"/>
</dbReference>
<dbReference type="SUPFAM" id="SSF47384">
    <property type="entry name" value="Homodimeric domain of signal transducing histidine kinase"/>
    <property type="match status" value="1"/>
</dbReference>
<keyword evidence="6" id="KW-0808">Transferase</keyword>
<keyword evidence="9 17" id="KW-0418">Kinase</keyword>
<keyword evidence="7 14" id="KW-0812">Transmembrane</keyword>
<dbReference type="EMBL" id="JAMDMJ010000042">
    <property type="protein sequence ID" value="MCY9599292.1"/>
    <property type="molecule type" value="Genomic_DNA"/>
</dbReference>
<dbReference type="KEGG" id="pchi:PC41400_25975"/>
<dbReference type="InterPro" id="IPR050351">
    <property type="entry name" value="BphY/WalK/GraS-like"/>
</dbReference>
<evidence type="ECO:0000256" key="2">
    <source>
        <dbReference type="ARBA" id="ARBA00004651"/>
    </source>
</evidence>
<evidence type="ECO:0000313" key="18">
    <source>
        <dbReference type="Proteomes" id="UP000288943"/>
    </source>
</evidence>
<dbReference type="GO" id="GO:0004721">
    <property type="term" value="F:phosphoprotein phosphatase activity"/>
    <property type="evidence" value="ECO:0007669"/>
    <property type="project" value="TreeGrafter"/>
</dbReference>
<dbReference type="InterPro" id="IPR036890">
    <property type="entry name" value="HATPase_C_sf"/>
</dbReference>
<dbReference type="InterPro" id="IPR004358">
    <property type="entry name" value="Sig_transdc_His_kin-like_C"/>
</dbReference>
<evidence type="ECO:0000256" key="14">
    <source>
        <dbReference type="SAM" id="Phobius"/>
    </source>
</evidence>